<evidence type="ECO:0000256" key="1">
    <source>
        <dbReference type="SAM" id="MobiDB-lite"/>
    </source>
</evidence>
<gene>
    <name evidence="2" type="ORF">Taro_020062</name>
</gene>
<sequence>MERGGARRTYRQRTELGERCSKLVNPKTIHGDLRSFLDLPRISGRILTSQGFQPYFDMYKDTPAICWLARTSPPFVDISREYPMCSALSHTQESTRRFIEVTWVPLHQGFEGPRGAEHPLGVGVFCAGTPPLGVAAQENTRAGGGLCTEHPRWGCLRRRTPPQGVVSAQDHPAGGVQLENKKRGGFLPRENGCRKEEEAGRATEREESNITLIGKHDPTGSDGSRNIDTLSNEKVSPIPDDGPQHTGGLVELPGTIVTLKKDYPNGPCGHRLVDCALGSENIYGVDPKYDRGDFDLGPPEPSGEQAAPQLPLLRWLRRVDIGGRGVGPGGAHVEAKVEDVASAAAAGGLQCRESPAAAEELMKREASSAAEGRRVGVS</sequence>
<evidence type="ECO:0000313" key="2">
    <source>
        <dbReference type="EMBL" id="MQL87521.1"/>
    </source>
</evidence>
<comment type="caution">
    <text evidence="2">The sequence shown here is derived from an EMBL/GenBank/DDBJ whole genome shotgun (WGS) entry which is preliminary data.</text>
</comment>
<accession>A0A843UVF1</accession>
<proteinExistence type="predicted"/>
<name>A0A843UVF1_COLES</name>
<keyword evidence="3" id="KW-1185">Reference proteome</keyword>
<dbReference type="EMBL" id="NMUH01000984">
    <property type="protein sequence ID" value="MQL87521.1"/>
    <property type="molecule type" value="Genomic_DNA"/>
</dbReference>
<reference evidence="2" key="1">
    <citation type="submission" date="2017-07" db="EMBL/GenBank/DDBJ databases">
        <title>Taro Niue Genome Assembly and Annotation.</title>
        <authorList>
            <person name="Atibalentja N."/>
            <person name="Keating K."/>
            <person name="Fields C.J."/>
        </authorList>
    </citation>
    <scope>NUCLEOTIDE SEQUENCE</scope>
    <source>
        <strain evidence="2">Niue_2</strain>
        <tissue evidence="2">Leaf</tissue>
    </source>
</reference>
<dbReference type="Proteomes" id="UP000652761">
    <property type="component" value="Unassembled WGS sequence"/>
</dbReference>
<protein>
    <submittedName>
        <fullName evidence="2">Uncharacterized protein</fullName>
    </submittedName>
</protein>
<feature type="compositionally biased region" description="Polar residues" evidence="1">
    <location>
        <begin position="221"/>
        <end position="234"/>
    </location>
</feature>
<feature type="compositionally biased region" description="Basic and acidic residues" evidence="1">
    <location>
        <begin position="191"/>
        <end position="219"/>
    </location>
</feature>
<dbReference type="AlphaFoldDB" id="A0A843UVF1"/>
<evidence type="ECO:0000313" key="3">
    <source>
        <dbReference type="Proteomes" id="UP000652761"/>
    </source>
</evidence>
<organism evidence="2 3">
    <name type="scientific">Colocasia esculenta</name>
    <name type="common">Wild taro</name>
    <name type="synonym">Arum esculentum</name>
    <dbReference type="NCBI Taxonomy" id="4460"/>
    <lineage>
        <taxon>Eukaryota</taxon>
        <taxon>Viridiplantae</taxon>
        <taxon>Streptophyta</taxon>
        <taxon>Embryophyta</taxon>
        <taxon>Tracheophyta</taxon>
        <taxon>Spermatophyta</taxon>
        <taxon>Magnoliopsida</taxon>
        <taxon>Liliopsida</taxon>
        <taxon>Araceae</taxon>
        <taxon>Aroideae</taxon>
        <taxon>Colocasieae</taxon>
        <taxon>Colocasia</taxon>
    </lineage>
</organism>
<feature type="region of interest" description="Disordered" evidence="1">
    <location>
        <begin position="164"/>
        <end position="246"/>
    </location>
</feature>